<feature type="region of interest" description="Disordered" evidence="1">
    <location>
        <begin position="161"/>
        <end position="272"/>
    </location>
</feature>
<dbReference type="InterPro" id="IPR057558">
    <property type="entry name" value="Swc3_dom"/>
</dbReference>
<feature type="compositionally biased region" description="Basic and acidic residues" evidence="1">
    <location>
        <begin position="349"/>
        <end position="358"/>
    </location>
</feature>
<feature type="compositionally biased region" description="Pro residues" evidence="1">
    <location>
        <begin position="428"/>
        <end position="450"/>
    </location>
</feature>
<feature type="compositionally biased region" description="Low complexity" evidence="1">
    <location>
        <begin position="242"/>
        <end position="251"/>
    </location>
</feature>
<feature type="compositionally biased region" description="Basic and acidic residues" evidence="1">
    <location>
        <begin position="1"/>
        <end position="22"/>
    </location>
</feature>
<feature type="region of interest" description="Disordered" evidence="1">
    <location>
        <begin position="1"/>
        <end position="82"/>
    </location>
</feature>
<feature type="region of interest" description="Disordered" evidence="1">
    <location>
        <begin position="560"/>
        <end position="659"/>
    </location>
</feature>
<feature type="domain" description="SWR1-complex protein 3" evidence="2">
    <location>
        <begin position="62"/>
        <end position="156"/>
    </location>
</feature>
<gene>
    <name evidence="3" type="ORF">ASPZODRAFT_134700</name>
</gene>
<evidence type="ECO:0000259" key="2">
    <source>
        <dbReference type="Pfam" id="PF24707"/>
    </source>
</evidence>
<reference evidence="4" key="1">
    <citation type="journal article" date="2017" name="Genome Biol.">
        <title>Comparative genomics reveals high biological diversity and specific adaptations in the industrially and medically important fungal genus Aspergillus.</title>
        <authorList>
            <person name="de Vries R.P."/>
            <person name="Riley R."/>
            <person name="Wiebenga A."/>
            <person name="Aguilar-Osorio G."/>
            <person name="Amillis S."/>
            <person name="Uchima C.A."/>
            <person name="Anderluh G."/>
            <person name="Asadollahi M."/>
            <person name="Askin M."/>
            <person name="Barry K."/>
            <person name="Battaglia E."/>
            <person name="Bayram O."/>
            <person name="Benocci T."/>
            <person name="Braus-Stromeyer S.A."/>
            <person name="Caldana C."/>
            <person name="Canovas D."/>
            <person name="Cerqueira G.C."/>
            <person name="Chen F."/>
            <person name="Chen W."/>
            <person name="Choi C."/>
            <person name="Clum A."/>
            <person name="Dos Santos R.A."/>
            <person name="Damasio A.R."/>
            <person name="Diallinas G."/>
            <person name="Emri T."/>
            <person name="Fekete E."/>
            <person name="Flipphi M."/>
            <person name="Freyberg S."/>
            <person name="Gallo A."/>
            <person name="Gournas C."/>
            <person name="Habgood R."/>
            <person name="Hainaut M."/>
            <person name="Harispe M.L."/>
            <person name="Henrissat B."/>
            <person name="Hilden K.S."/>
            <person name="Hope R."/>
            <person name="Hossain A."/>
            <person name="Karabika E."/>
            <person name="Karaffa L."/>
            <person name="Karanyi Z."/>
            <person name="Krasevec N."/>
            <person name="Kuo A."/>
            <person name="Kusch H."/>
            <person name="LaButti K."/>
            <person name="Lagendijk E.L."/>
            <person name="Lapidus A."/>
            <person name="Levasseur A."/>
            <person name="Lindquist E."/>
            <person name="Lipzen A."/>
            <person name="Logrieco A.F."/>
            <person name="MacCabe A."/>
            <person name="Maekelae M.R."/>
            <person name="Malavazi I."/>
            <person name="Melin P."/>
            <person name="Meyer V."/>
            <person name="Mielnichuk N."/>
            <person name="Miskei M."/>
            <person name="Molnar A.P."/>
            <person name="Mule G."/>
            <person name="Ngan C.Y."/>
            <person name="Orejas M."/>
            <person name="Orosz E."/>
            <person name="Ouedraogo J.P."/>
            <person name="Overkamp K.M."/>
            <person name="Park H.-S."/>
            <person name="Perrone G."/>
            <person name="Piumi F."/>
            <person name="Punt P.J."/>
            <person name="Ram A.F."/>
            <person name="Ramon A."/>
            <person name="Rauscher S."/>
            <person name="Record E."/>
            <person name="Riano-Pachon D.M."/>
            <person name="Robert V."/>
            <person name="Roehrig J."/>
            <person name="Ruller R."/>
            <person name="Salamov A."/>
            <person name="Salih N.S."/>
            <person name="Samson R.A."/>
            <person name="Sandor E."/>
            <person name="Sanguinetti M."/>
            <person name="Schuetze T."/>
            <person name="Sepcic K."/>
            <person name="Shelest E."/>
            <person name="Sherlock G."/>
            <person name="Sophianopoulou V."/>
            <person name="Squina F.M."/>
            <person name="Sun H."/>
            <person name="Susca A."/>
            <person name="Todd R.B."/>
            <person name="Tsang A."/>
            <person name="Unkles S.E."/>
            <person name="van de Wiele N."/>
            <person name="van Rossen-Uffink D."/>
            <person name="Oliveira J.V."/>
            <person name="Vesth T.C."/>
            <person name="Visser J."/>
            <person name="Yu J.-H."/>
            <person name="Zhou M."/>
            <person name="Andersen M.R."/>
            <person name="Archer D.B."/>
            <person name="Baker S.E."/>
            <person name="Benoit I."/>
            <person name="Brakhage A.A."/>
            <person name="Braus G.H."/>
            <person name="Fischer R."/>
            <person name="Frisvad J.C."/>
            <person name="Goldman G.H."/>
            <person name="Houbraken J."/>
            <person name="Oakley B."/>
            <person name="Pocsi I."/>
            <person name="Scazzocchio C."/>
            <person name="Seiboth B."/>
            <person name="vanKuyk P.A."/>
            <person name="Wortman J."/>
            <person name="Dyer P.S."/>
            <person name="Grigoriev I.V."/>
        </authorList>
    </citation>
    <scope>NUCLEOTIDE SEQUENCE [LARGE SCALE GENOMIC DNA]</scope>
    <source>
        <strain evidence="4">CBS 506.65</strain>
    </source>
</reference>
<dbReference type="STRING" id="1073090.A0A1L9SBW4"/>
<dbReference type="PANTHER" id="PTHR28108:SF1">
    <property type="entry name" value="SWR1-COMPLEX PROTEIN 3"/>
    <property type="match status" value="1"/>
</dbReference>
<dbReference type="InterPro" id="IPR037651">
    <property type="entry name" value="Swc3"/>
</dbReference>
<dbReference type="GeneID" id="34610071"/>
<feature type="region of interest" description="Disordered" evidence="1">
    <location>
        <begin position="310"/>
        <end position="502"/>
    </location>
</feature>
<accession>A0A1L9SBW4</accession>
<feature type="compositionally biased region" description="Polar residues" evidence="1">
    <location>
        <begin position="599"/>
        <end position="614"/>
    </location>
</feature>
<feature type="compositionally biased region" description="Pro residues" evidence="1">
    <location>
        <begin position="184"/>
        <end position="195"/>
    </location>
</feature>
<feature type="compositionally biased region" description="Low complexity" evidence="1">
    <location>
        <begin position="456"/>
        <end position="469"/>
    </location>
</feature>
<evidence type="ECO:0000313" key="3">
    <source>
        <dbReference type="EMBL" id="OJJ44618.1"/>
    </source>
</evidence>
<feature type="compositionally biased region" description="Basic and acidic residues" evidence="1">
    <location>
        <begin position="118"/>
        <end position="131"/>
    </location>
</feature>
<dbReference type="GO" id="GO:0140849">
    <property type="term" value="F:ATP-dependent H2AZ histone chaperone activity"/>
    <property type="evidence" value="ECO:0007669"/>
    <property type="project" value="InterPro"/>
</dbReference>
<feature type="compositionally biased region" description="Basic and acidic residues" evidence="1">
    <location>
        <begin position="584"/>
        <end position="598"/>
    </location>
</feature>
<dbReference type="RefSeq" id="XP_022579128.1">
    <property type="nucleotide sequence ID" value="XM_022723606.1"/>
</dbReference>
<dbReference type="OrthoDB" id="5338195at2759"/>
<dbReference type="EMBL" id="KV878347">
    <property type="protein sequence ID" value="OJJ44618.1"/>
    <property type="molecule type" value="Genomic_DNA"/>
</dbReference>
<evidence type="ECO:0000256" key="1">
    <source>
        <dbReference type="SAM" id="MobiDB-lite"/>
    </source>
</evidence>
<feature type="region of interest" description="Disordered" evidence="1">
    <location>
        <begin position="113"/>
        <end position="135"/>
    </location>
</feature>
<keyword evidence="4" id="KW-1185">Reference proteome</keyword>
<sequence length="786" mass="85670">MAEKRRLSTRERREPAAKRRASEAPAQNQPPARKKGSTPVVLPPPTPEPAEEPLPTKIKDGEGLPTLRKPQPSELSDKEYQSVAESAVLLASLERSKKKWLSDGILVKYWTKPKKTKRDQIEGKNPPKESMSKVGPCNIVVGPHLFDAMIYTVKDPNAAPPIQYTPPQRPMVHYGHPGNFQPYQPYPTPPPPPHARPASQYPPTQNGPRQPGYPPGGSQTPIPNQQPRAPQPNNRPPPPAQQPMQQHQGTPSQPPQPPKPSPDPVIQMLATRAAADPELKALMRIVASSKASQEQLRAFQAHIDELNAIIKAREQQQQRQQPAKPQQGPQQAAQTPPQKASQKVSQKQQPKEQQHEVEVQIPAHKPTTKKSAQPPPAQSPQSTSAPNPPQPAQIKKEPGNNTNVPDTPVQKKPSAEPTRVSESSPAVAPSPAPTSTPAQPSPAMRPPPNAHPQSTPGPQYQQFPQNPYQGTPPPIQSRPPQYGSPAPYYRPAAPPPPPRINYKSVVFEFTSPLTPYGSSTSGHAGSGDRYLFPEYSILEWLPGGTTLIASFLLVRKVDPSKPFPIETVSDLTTARAKGKASKSKKADKGKGKDKEKSNEQSTANPEAGEPSQQKPGDADSDKNDTQQPPPATPGSGDAKDNSAKEGSRTAEPQPTLKEYYQPVTFRIISNNPKVLEPLTRVVKPPDEVRRYMNEIMDRAERAPDGFLAFRLPRETPGLDTETEEKKAGTPVPAVRTNRSRGKSVAADEDSGVENNSTPGVLDEKEEEEEELKDFYGPVTGLVPLGV</sequence>
<proteinExistence type="predicted"/>
<dbReference type="GO" id="GO:0000812">
    <property type="term" value="C:Swr1 complex"/>
    <property type="evidence" value="ECO:0007669"/>
    <property type="project" value="InterPro"/>
</dbReference>
<dbReference type="Proteomes" id="UP000184188">
    <property type="component" value="Unassembled WGS sequence"/>
</dbReference>
<feature type="region of interest" description="Disordered" evidence="1">
    <location>
        <begin position="714"/>
        <end position="778"/>
    </location>
</feature>
<organism evidence="3 4">
    <name type="scientific">Penicilliopsis zonata CBS 506.65</name>
    <dbReference type="NCBI Taxonomy" id="1073090"/>
    <lineage>
        <taxon>Eukaryota</taxon>
        <taxon>Fungi</taxon>
        <taxon>Dikarya</taxon>
        <taxon>Ascomycota</taxon>
        <taxon>Pezizomycotina</taxon>
        <taxon>Eurotiomycetes</taxon>
        <taxon>Eurotiomycetidae</taxon>
        <taxon>Eurotiales</taxon>
        <taxon>Aspergillaceae</taxon>
        <taxon>Penicilliopsis</taxon>
    </lineage>
</organism>
<name>A0A1L9SBW4_9EURO</name>
<dbReference type="PANTHER" id="PTHR28108">
    <property type="entry name" value="SWR1-COMPLEX PROTEIN 3"/>
    <property type="match status" value="1"/>
</dbReference>
<feature type="compositionally biased region" description="Pro residues" evidence="1">
    <location>
        <begin position="229"/>
        <end position="241"/>
    </location>
</feature>
<dbReference type="Pfam" id="PF24707">
    <property type="entry name" value="Swc3"/>
    <property type="match status" value="1"/>
</dbReference>
<dbReference type="VEuPathDB" id="FungiDB:ASPZODRAFT_134700"/>
<evidence type="ECO:0000313" key="4">
    <source>
        <dbReference type="Proteomes" id="UP000184188"/>
    </source>
</evidence>
<dbReference type="AlphaFoldDB" id="A0A1L9SBW4"/>
<feature type="compositionally biased region" description="Pro residues" evidence="1">
    <location>
        <begin position="252"/>
        <end position="263"/>
    </location>
</feature>
<feature type="compositionally biased region" description="Low complexity" evidence="1">
    <location>
        <begin position="317"/>
        <end position="348"/>
    </location>
</feature>
<feature type="compositionally biased region" description="Basic and acidic residues" evidence="1">
    <location>
        <begin position="637"/>
        <end position="648"/>
    </location>
</feature>
<protein>
    <recommendedName>
        <fullName evidence="2">SWR1-complex protein 3 domain-containing protein</fullName>
    </recommendedName>
</protein>